<dbReference type="SUPFAM" id="SSF54782">
    <property type="entry name" value="Porphobilinogen deaminase (hydroxymethylbilane synthase), C-terminal domain"/>
    <property type="match status" value="1"/>
</dbReference>
<dbReference type="PIRSF" id="PIRSF001438">
    <property type="entry name" value="4pyrrol_synth_OHMeBilane_synth"/>
    <property type="match status" value="1"/>
</dbReference>
<sequence length="314" mass="33363">MQSPTPFARIGTRGSPLALAQARLVRRLLSEAHGVSEDDIAIEVISTGGDRSQASNASLIEIGGKGLFTKEIDEAMLSGRVDIGVHSSKDVATRLPDGIDLVAFLEREDVRDAFLSVKARDIDYLPERGKFGTSSIRRAAQVLRVRPDLTIVPFRGNVGTRLQKLLDGVADGTMLAMAGLNRLGEGHRATALLDPEIFMPAPAQGAIGLAVRSDDARMAELVAALDHEPTHRSIAAERAMLAVLDGSCRTPVGALTRLDGATLTLKGQILSLDGRTEFNSAATGSDPDALGRQVGDDLIAQAGTDWLAQWAQRS</sequence>
<comment type="cofactor">
    <cofactor evidence="8">
        <name>dipyrromethane</name>
        <dbReference type="ChEBI" id="CHEBI:60342"/>
    </cofactor>
    <text evidence="8">Binds 1 dipyrromethane group covalently.</text>
</comment>
<evidence type="ECO:0000256" key="5">
    <source>
        <dbReference type="ARBA" id="ARBA00022679"/>
    </source>
</evidence>
<dbReference type="InterPro" id="IPR022419">
    <property type="entry name" value="Porphobilin_deaminase_cofac_BS"/>
</dbReference>
<comment type="function">
    <text evidence="1 8">Tetrapolymerization of the monopyrrole PBG into the hydroxymethylbilane pre-uroporphyrinogen in several discrete steps.</text>
</comment>
<reference evidence="11 12" key="1">
    <citation type="submission" date="2019-07" db="EMBL/GenBank/DDBJ databases">
        <title>Full genome sequence of Devosia sp. Gsoil 520.</title>
        <authorList>
            <person name="Im W.-T."/>
        </authorList>
    </citation>
    <scope>NUCLEOTIDE SEQUENCE [LARGE SCALE GENOMIC DNA]</scope>
    <source>
        <strain evidence="11 12">Gsoil 520</strain>
    </source>
</reference>
<evidence type="ECO:0000256" key="4">
    <source>
        <dbReference type="ARBA" id="ARBA00011245"/>
    </source>
</evidence>
<comment type="catalytic activity">
    <reaction evidence="7 8">
        <text>4 porphobilinogen + H2O = hydroxymethylbilane + 4 NH4(+)</text>
        <dbReference type="Rhea" id="RHEA:13185"/>
        <dbReference type="ChEBI" id="CHEBI:15377"/>
        <dbReference type="ChEBI" id="CHEBI:28938"/>
        <dbReference type="ChEBI" id="CHEBI:57845"/>
        <dbReference type="ChEBI" id="CHEBI:58126"/>
        <dbReference type="EC" id="2.5.1.61"/>
    </reaction>
</comment>
<dbReference type="InterPro" id="IPR000860">
    <property type="entry name" value="HemC"/>
</dbReference>
<comment type="miscellaneous">
    <text evidence="8">The porphobilinogen subunits are added to the dipyrromethane group.</text>
</comment>
<dbReference type="KEGG" id="dea:FPZ08_15915"/>
<dbReference type="Pfam" id="PF01379">
    <property type="entry name" value="Porphobil_deam"/>
    <property type="match status" value="1"/>
</dbReference>
<evidence type="ECO:0000259" key="10">
    <source>
        <dbReference type="Pfam" id="PF03900"/>
    </source>
</evidence>
<evidence type="ECO:0000256" key="8">
    <source>
        <dbReference type="HAMAP-Rule" id="MF_00260"/>
    </source>
</evidence>
<dbReference type="OrthoDB" id="9810298at2"/>
<name>A0A5B8LW68_9HYPH</name>
<feature type="modified residue" description="S-(dipyrrolylmethanemethyl)cysteine" evidence="8">
    <location>
        <position position="248"/>
    </location>
</feature>
<evidence type="ECO:0000256" key="2">
    <source>
        <dbReference type="ARBA" id="ARBA00004735"/>
    </source>
</evidence>
<keyword evidence="12" id="KW-1185">Reference proteome</keyword>
<evidence type="ECO:0000256" key="6">
    <source>
        <dbReference type="ARBA" id="ARBA00023244"/>
    </source>
</evidence>
<protein>
    <recommendedName>
        <fullName evidence="8">Porphobilinogen deaminase</fullName>
        <shortName evidence="8">PBG</shortName>
        <ecNumber evidence="8">2.5.1.61</ecNumber>
    </recommendedName>
    <alternativeName>
        <fullName evidence="8">Hydroxymethylbilane synthase</fullName>
        <shortName evidence="8">HMBS</shortName>
    </alternativeName>
    <alternativeName>
        <fullName evidence="8">Pre-uroporphyrinogen synthase</fullName>
    </alternativeName>
</protein>
<keyword evidence="6 8" id="KW-0627">Porphyrin biosynthesis</keyword>
<dbReference type="PANTHER" id="PTHR11557:SF0">
    <property type="entry name" value="PORPHOBILINOGEN DEAMINASE"/>
    <property type="match status" value="1"/>
</dbReference>
<gene>
    <name evidence="8 11" type="primary">hemC</name>
    <name evidence="11" type="ORF">FPZ08_15915</name>
</gene>
<evidence type="ECO:0000313" key="12">
    <source>
        <dbReference type="Proteomes" id="UP000315364"/>
    </source>
</evidence>
<dbReference type="HAMAP" id="MF_00260">
    <property type="entry name" value="Porphobil_deam"/>
    <property type="match status" value="1"/>
</dbReference>
<dbReference type="GO" id="GO:0005737">
    <property type="term" value="C:cytoplasm"/>
    <property type="evidence" value="ECO:0007669"/>
    <property type="project" value="UniProtKB-UniRule"/>
</dbReference>
<dbReference type="Gene3D" id="3.30.160.40">
    <property type="entry name" value="Porphobilinogen deaminase, C-terminal domain"/>
    <property type="match status" value="1"/>
</dbReference>
<dbReference type="PRINTS" id="PR00151">
    <property type="entry name" value="PORPHBDMNASE"/>
</dbReference>
<dbReference type="Gene3D" id="3.40.190.10">
    <property type="entry name" value="Periplasmic binding protein-like II"/>
    <property type="match status" value="2"/>
</dbReference>
<dbReference type="SUPFAM" id="SSF53850">
    <property type="entry name" value="Periplasmic binding protein-like II"/>
    <property type="match status" value="1"/>
</dbReference>
<dbReference type="Pfam" id="PF03900">
    <property type="entry name" value="Porphobil_deamC"/>
    <property type="match status" value="1"/>
</dbReference>
<dbReference type="InterPro" id="IPR022418">
    <property type="entry name" value="Porphobilinogen_deaminase_C"/>
</dbReference>
<dbReference type="EMBL" id="CP042304">
    <property type="protein sequence ID" value="QDZ12099.1"/>
    <property type="molecule type" value="Genomic_DNA"/>
</dbReference>
<dbReference type="InterPro" id="IPR036803">
    <property type="entry name" value="Porphobilinogen_deaminase_C_sf"/>
</dbReference>
<accession>A0A5B8LW68</accession>
<dbReference type="NCBIfam" id="TIGR00212">
    <property type="entry name" value="hemC"/>
    <property type="match status" value="1"/>
</dbReference>
<dbReference type="FunFam" id="3.40.190.10:FF:000005">
    <property type="entry name" value="Porphobilinogen deaminase"/>
    <property type="match status" value="1"/>
</dbReference>
<comment type="pathway">
    <text evidence="2">Porphyrin-containing compound metabolism; protoporphyrin-IX biosynthesis; coproporphyrinogen-III from 5-aminolevulinate: step 2/4.</text>
</comment>
<dbReference type="AlphaFoldDB" id="A0A5B8LW68"/>
<organism evidence="11 12">
    <name type="scientific">Devosia ginsengisoli</name>
    <dbReference type="NCBI Taxonomy" id="400770"/>
    <lineage>
        <taxon>Bacteria</taxon>
        <taxon>Pseudomonadati</taxon>
        <taxon>Pseudomonadota</taxon>
        <taxon>Alphaproteobacteria</taxon>
        <taxon>Hyphomicrobiales</taxon>
        <taxon>Devosiaceae</taxon>
        <taxon>Devosia</taxon>
    </lineage>
</organism>
<dbReference type="EC" id="2.5.1.61" evidence="8"/>
<feature type="domain" description="Porphobilinogen deaminase N-terminal" evidence="9">
    <location>
        <begin position="9"/>
        <end position="219"/>
    </location>
</feature>
<comment type="subunit">
    <text evidence="4 8">Monomer.</text>
</comment>
<dbReference type="GO" id="GO:0004418">
    <property type="term" value="F:hydroxymethylbilane synthase activity"/>
    <property type="evidence" value="ECO:0007669"/>
    <property type="project" value="UniProtKB-UniRule"/>
</dbReference>
<evidence type="ECO:0000313" key="11">
    <source>
        <dbReference type="EMBL" id="QDZ12099.1"/>
    </source>
</evidence>
<proteinExistence type="inferred from homology"/>
<dbReference type="PANTHER" id="PTHR11557">
    <property type="entry name" value="PORPHOBILINOGEN DEAMINASE"/>
    <property type="match status" value="1"/>
</dbReference>
<evidence type="ECO:0000256" key="7">
    <source>
        <dbReference type="ARBA" id="ARBA00048169"/>
    </source>
</evidence>
<evidence type="ECO:0000256" key="3">
    <source>
        <dbReference type="ARBA" id="ARBA00005638"/>
    </source>
</evidence>
<feature type="domain" description="Porphobilinogen deaminase C-terminal" evidence="10">
    <location>
        <begin position="234"/>
        <end position="299"/>
    </location>
</feature>
<dbReference type="UniPathway" id="UPA00251">
    <property type="reaction ID" value="UER00319"/>
</dbReference>
<dbReference type="Proteomes" id="UP000315364">
    <property type="component" value="Chromosome"/>
</dbReference>
<evidence type="ECO:0000259" key="9">
    <source>
        <dbReference type="Pfam" id="PF01379"/>
    </source>
</evidence>
<comment type="similarity">
    <text evidence="3 8">Belongs to the HMBS family.</text>
</comment>
<dbReference type="InterPro" id="IPR022417">
    <property type="entry name" value="Porphobilin_deaminase_N"/>
</dbReference>
<dbReference type="PROSITE" id="PS00533">
    <property type="entry name" value="PORPHOBILINOGEN_DEAM"/>
    <property type="match status" value="1"/>
</dbReference>
<dbReference type="GO" id="GO:0006782">
    <property type="term" value="P:protoporphyrinogen IX biosynthetic process"/>
    <property type="evidence" value="ECO:0007669"/>
    <property type="project" value="UniProtKB-UniRule"/>
</dbReference>
<keyword evidence="5 8" id="KW-0808">Transferase</keyword>
<evidence type="ECO:0000256" key="1">
    <source>
        <dbReference type="ARBA" id="ARBA00002869"/>
    </source>
</evidence>
<dbReference type="RefSeq" id="WP_146290911.1">
    <property type="nucleotide sequence ID" value="NZ_CP042304.1"/>
</dbReference>